<dbReference type="Gene3D" id="1.20.140.10">
    <property type="entry name" value="Butyryl-CoA Dehydrogenase, subunit A, domain 3"/>
    <property type="match status" value="1"/>
</dbReference>
<dbReference type="InterPro" id="IPR036250">
    <property type="entry name" value="AcylCo_DH-like_C"/>
</dbReference>
<evidence type="ECO:0000256" key="1">
    <source>
        <dbReference type="ARBA" id="ARBA00022630"/>
    </source>
</evidence>
<reference evidence="5" key="2">
    <citation type="journal article" date="2014" name="ISME J.">
        <title>Microbial stratification in low pH oxic and suboxic macroscopic growths along an acid mine drainage.</title>
        <authorList>
            <person name="Mendez-Garcia C."/>
            <person name="Mesa V."/>
            <person name="Sprenger R.R."/>
            <person name="Richter M."/>
            <person name="Diez M.S."/>
            <person name="Solano J."/>
            <person name="Bargiela R."/>
            <person name="Golyshina O.V."/>
            <person name="Manteca A."/>
            <person name="Ramos J.L."/>
            <person name="Gallego J.R."/>
            <person name="Llorente I."/>
            <person name="Martins Dos Santos V.A."/>
            <person name="Jensen O.N."/>
            <person name="Pelaez A.I."/>
            <person name="Sanchez J."/>
            <person name="Ferrer M."/>
        </authorList>
    </citation>
    <scope>NUCLEOTIDE SEQUENCE</scope>
</reference>
<organism evidence="5">
    <name type="scientific">mine drainage metagenome</name>
    <dbReference type="NCBI Taxonomy" id="410659"/>
    <lineage>
        <taxon>unclassified sequences</taxon>
        <taxon>metagenomes</taxon>
        <taxon>ecological metagenomes</taxon>
    </lineage>
</organism>
<keyword evidence="3" id="KW-0560">Oxidoreductase</keyword>
<comment type="caution">
    <text evidence="5">The sequence shown here is derived from an EMBL/GenBank/DDBJ whole genome shotgun (WGS) entry which is preliminary data.</text>
</comment>
<keyword evidence="1" id="KW-0285">Flavoprotein</keyword>
<dbReference type="InterPro" id="IPR009075">
    <property type="entry name" value="AcylCo_DH/oxidase_C"/>
</dbReference>
<proteinExistence type="predicted"/>
<evidence type="ECO:0000256" key="2">
    <source>
        <dbReference type="ARBA" id="ARBA00022827"/>
    </source>
</evidence>
<dbReference type="PANTHER" id="PTHR43884">
    <property type="entry name" value="ACYL-COA DEHYDROGENASE"/>
    <property type="match status" value="1"/>
</dbReference>
<keyword evidence="2" id="KW-0274">FAD</keyword>
<name>T1AG03_9ZZZZ</name>
<dbReference type="GO" id="GO:0003995">
    <property type="term" value="F:acyl-CoA dehydrogenase activity"/>
    <property type="evidence" value="ECO:0007669"/>
    <property type="project" value="TreeGrafter"/>
</dbReference>
<sequence length="274" mass="29269">EAILLEEFGRCLFPGPFLSTVGFARPALPADQLAQVAAGQRRWSACLSGQPALVPDLQAVDAVVLVSGDRLLAVPAQGVPATSIDSTRRVGRLTSVEGEVLAAGERAQELIGAMRIRLATALALEAVGVAQRVLEWGLEHVRTREQFGRPIGSYQAVSHPLVDTFVEVELARSLGYWAAWCISVEHPQRGLAAAAAKSAAAEAAVHSCERVIQVHGGMGFTWDSPLQRYYKRALWIEHFGGSPAEHRSWLARELLAGGADDGSDAAGQPSHRGE</sequence>
<feature type="non-terminal residue" evidence="5">
    <location>
        <position position="1"/>
    </location>
</feature>
<protein>
    <submittedName>
        <fullName evidence="5">Acyl-CoA dehydrogenase domain-containing protein</fullName>
    </submittedName>
</protein>
<dbReference type="Pfam" id="PF00441">
    <property type="entry name" value="Acyl-CoA_dh_1"/>
    <property type="match status" value="1"/>
</dbReference>
<evidence type="ECO:0000256" key="3">
    <source>
        <dbReference type="ARBA" id="ARBA00023002"/>
    </source>
</evidence>
<dbReference type="SUPFAM" id="SSF47203">
    <property type="entry name" value="Acyl-CoA dehydrogenase C-terminal domain-like"/>
    <property type="match status" value="1"/>
</dbReference>
<gene>
    <name evidence="5" type="ORF">B1B_14762</name>
</gene>
<reference evidence="5" key="1">
    <citation type="submission" date="2013-08" db="EMBL/GenBank/DDBJ databases">
        <authorList>
            <person name="Mendez C."/>
            <person name="Richter M."/>
            <person name="Ferrer M."/>
            <person name="Sanchez J."/>
        </authorList>
    </citation>
    <scope>NUCLEOTIDE SEQUENCE</scope>
</reference>
<evidence type="ECO:0000313" key="5">
    <source>
        <dbReference type="EMBL" id="EQD40870.1"/>
    </source>
</evidence>
<dbReference type="PANTHER" id="PTHR43884:SF20">
    <property type="entry name" value="ACYL-COA DEHYDROGENASE FADE28"/>
    <property type="match status" value="1"/>
</dbReference>
<dbReference type="AlphaFoldDB" id="T1AG03"/>
<evidence type="ECO:0000259" key="4">
    <source>
        <dbReference type="Pfam" id="PF00441"/>
    </source>
</evidence>
<feature type="domain" description="Acyl-CoA dehydrogenase/oxidase C-terminal" evidence="4">
    <location>
        <begin position="121"/>
        <end position="254"/>
    </location>
</feature>
<accession>T1AG03</accession>
<dbReference type="EMBL" id="AUZY01009801">
    <property type="protein sequence ID" value="EQD40870.1"/>
    <property type="molecule type" value="Genomic_DNA"/>
</dbReference>